<proteinExistence type="predicted"/>
<evidence type="ECO:0000313" key="1">
    <source>
        <dbReference type="EMBL" id="WEK34633.1"/>
    </source>
</evidence>
<dbReference type="EMBL" id="CP119311">
    <property type="protein sequence ID" value="WEK34633.1"/>
    <property type="molecule type" value="Genomic_DNA"/>
</dbReference>
<dbReference type="AlphaFoldDB" id="A0AAJ5WS10"/>
<gene>
    <name evidence="1" type="ORF">P0Y53_19270</name>
</gene>
<dbReference type="Proteomes" id="UP001220610">
    <property type="component" value="Chromosome"/>
</dbReference>
<organism evidence="1 2">
    <name type="scientific">Candidatus Pseudobacter hemicellulosilyticus</name>
    <dbReference type="NCBI Taxonomy" id="3121375"/>
    <lineage>
        <taxon>Bacteria</taxon>
        <taxon>Pseudomonadati</taxon>
        <taxon>Bacteroidota</taxon>
        <taxon>Chitinophagia</taxon>
        <taxon>Chitinophagales</taxon>
        <taxon>Chitinophagaceae</taxon>
        <taxon>Pseudobacter</taxon>
    </lineage>
</organism>
<evidence type="ECO:0000313" key="2">
    <source>
        <dbReference type="Proteomes" id="UP001220610"/>
    </source>
</evidence>
<name>A0AAJ5WS10_9BACT</name>
<accession>A0AAJ5WS10</accession>
<reference evidence="1" key="1">
    <citation type="submission" date="2023-03" db="EMBL/GenBank/DDBJ databases">
        <title>Andean soil-derived lignocellulolytic bacterial consortium as a source of novel taxa and putative plastic-active enzymes.</title>
        <authorList>
            <person name="Diaz-Garcia L."/>
            <person name="Chuvochina M."/>
            <person name="Feuerriegel G."/>
            <person name="Bunk B."/>
            <person name="Sproer C."/>
            <person name="Streit W.R."/>
            <person name="Rodriguez L.M."/>
            <person name="Overmann J."/>
            <person name="Jimenez D.J."/>
        </authorList>
    </citation>
    <scope>NUCLEOTIDE SEQUENCE</scope>
    <source>
        <strain evidence="1">MAG 7</strain>
    </source>
</reference>
<sequence>MALGQFLRDFGIDPRSLAEIKKRVYIVGKFNALKPGVAEYIFSRSGALDERLRDENGQQRTGRLTYSSFIEKIEPQLSETFSRTESHNGEPLPYFILSTHNGDQKASSSYIIDNYNYFDVRASSNSDQPFFKDQKPDVKIKDFLDASRFLGNDVLPGKEIYKQIKENLSSFCSFQARNFELIQAFAVLLSKFAGKKGVPYGITEHSELPVNFVPVFIDFLYVENPVEETFRQKMDLIDFSSHTVFRSAVTDANKKEFILFLKSLFTIFKNYLNDPLSIRNDALPGYNIQIILNRETGIVSEELRQKFVASMEAYNMLTQIIQSKVLLSMVLRWSISYFENDIPEINTIRDAEEKNAAIENAILNGKFGLAKPSVNLPAGYSIKDLVEDFRTAFPVLLAYIFNPQIEENNQEFHKLSETIQKIGRSILADEQKRQTIHRMMSLPKEQRTAMFRALLNLFTDVIIPRLFKVPGLTEDDLIKKFREYEMELFFTSSMMEVANAGNIDRIIEESMGNTDNEPREAIAGKLINTFIGVLMAPDVQKRIEDTVIMLEDHQLLRKLIPGVTNNGQKGIIGIGRLTALGSAGPALKPGETGLYLSETKALLGHLDLDTISQRKDIGIYLAAATKQADSLPASAPGAPVSLLSEGREDNGSTAISTANGDTLVAAPPAEEAKDRTSRPGLGLAIQQYISGSNENRQLARTEVEKIVKESTVIYQKSLSKIFEQYAGSMHLPAFKSKTEVLVLTWLLLLNKDKLHLGELGSNLYDLLLDLIEKLDTKDPDLGAFFAQNSLTKYISANLFSEAGQDGAGAGFKALRTLLDNQSTDNLGNIVQFVSELKGVKYLIDFASTYGSDCEVVVINAYHHEFLEWIKSEHHYGNFLNPTGLANNNALNPKFPAMVFMTDLAFADKGWAHVQINKESFLKQLSNATLLNPDGYSRLIPPICLATGAIRQDNKEEWKQQGERMNRLAKDAVCPVLILGPSLALNRPDDYLFPTVLSSGYVLCAHLLTNGTAQHLKTSNSNVIPFERFRNLGRGVADLHTSIQHFIAAGGEVNKDFAFAADYYLYLIALMATAAKTADMAEINWKDYYLYFHYDGFNETNHNSSGIINEAMIHNKMTDWGLSEALFNYLTGNSGVTEDGNAEKPIARGDVHEVLLYESRSKYRPLRQAHWFDKVVAAHQLQVH</sequence>
<protein>
    <submittedName>
        <fullName evidence="1">Uncharacterized protein</fullName>
    </submittedName>
</protein>